<proteinExistence type="predicted"/>
<protein>
    <recommendedName>
        <fullName evidence="3">Transcriptional regulator</fullName>
    </recommendedName>
</protein>
<evidence type="ECO:0008006" key="3">
    <source>
        <dbReference type="Google" id="ProtNLM"/>
    </source>
</evidence>
<evidence type="ECO:0000313" key="2">
    <source>
        <dbReference type="Proteomes" id="UP001141253"/>
    </source>
</evidence>
<sequence>MAGKLLEDLFVAALTLHARMKVLRYLIELLVEGEGSQ</sequence>
<dbReference type="Proteomes" id="UP001141253">
    <property type="component" value="Chromosome 6"/>
</dbReference>
<name>A0ABQ9BEH8_9ROSI</name>
<reference evidence="1" key="2">
    <citation type="journal article" date="2023" name="Int. J. Mol. Sci.">
        <title>De Novo Assembly and Annotation of 11 Diverse Shrub Willow (Salix) Genomes Reveals Novel Gene Organization in Sex-Linked Regions.</title>
        <authorList>
            <person name="Hyden B."/>
            <person name="Feng K."/>
            <person name="Yates T.B."/>
            <person name="Jawdy S."/>
            <person name="Cereghino C."/>
            <person name="Smart L.B."/>
            <person name="Muchero W."/>
        </authorList>
    </citation>
    <scope>NUCLEOTIDE SEQUENCE</scope>
    <source>
        <tissue evidence="1">Shoot tip</tissue>
    </source>
</reference>
<organism evidence="1 2">
    <name type="scientific">Salix suchowensis</name>
    <dbReference type="NCBI Taxonomy" id="1278906"/>
    <lineage>
        <taxon>Eukaryota</taxon>
        <taxon>Viridiplantae</taxon>
        <taxon>Streptophyta</taxon>
        <taxon>Embryophyta</taxon>
        <taxon>Tracheophyta</taxon>
        <taxon>Spermatophyta</taxon>
        <taxon>Magnoliopsida</taxon>
        <taxon>eudicotyledons</taxon>
        <taxon>Gunneridae</taxon>
        <taxon>Pentapetalae</taxon>
        <taxon>rosids</taxon>
        <taxon>fabids</taxon>
        <taxon>Malpighiales</taxon>
        <taxon>Salicaceae</taxon>
        <taxon>Saliceae</taxon>
        <taxon>Salix</taxon>
    </lineage>
</organism>
<accession>A0ABQ9BEH8</accession>
<reference evidence="1" key="1">
    <citation type="submission" date="2022-10" db="EMBL/GenBank/DDBJ databases">
        <authorList>
            <person name="Hyden B.L."/>
            <person name="Feng K."/>
            <person name="Yates T."/>
            <person name="Jawdy S."/>
            <person name="Smart L.B."/>
            <person name="Muchero W."/>
        </authorList>
    </citation>
    <scope>NUCLEOTIDE SEQUENCE</scope>
    <source>
        <tissue evidence="1">Shoot tip</tissue>
    </source>
</reference>
<dbReference type="EMBL" id="JAPFFI010000009">
    <property type="protein sequence ID" value="KAJ6381716.1"/>
    <property type="molecule type" value="Genomic_DNA"/>
</dbReference>
<comment type="caution">
    <text evidence="1">The sequence shown here is derived from an EMBL/GenBank/DDBJ whole genome shotgun (WGS) entry which is preliminary data.</text>
</comment>
<evidence type="ECO:0000313" key="1">
    <source>
        <dbReference type="EMBL" id="KAJ6381716.1"/>
    </source>
</evidence>
<keyword evidence="2" id="KW-1185">Reference proteome</keyword>
<gene>
    <name evidence="1" type="ORF">OIU77_030399</name>
</gene>